<dbReference type="Gene3D" id="3.90.1300.10">
    <property type="entry name" value="Amidase signature (AS) domain"/>
    <property type="match status" value="1"/>
</dbReference>
<dbReference type="PANTHER" id="PTHR46072:SF4">
    <property type="entry name" value="AMIDASE C550.07-RELATED"/>
    <property type="match status" value="1"/>
</dbReference>
<name>A0A9P4GZH4_9PLEO</name>
<dbReference type="EC" id="3.5.1.4" evidence="3"/>
<dbReference type="Proteomes" id="UP000799777">
    <property type="component" value="Unassembled WGS sequence"/>
</dbReference>
<comment type="similarity">
    <text evidence="2">Belongs to the amidase family.</text>
</comment>
<feature type="binding site" evidence="6">
    <location>
        <position position="224"/>
    </location>
    <ligand>
        <name>substrate</name>
    </ligand>
</feature>
<dbReference type="PROSITE" id="PS00571">
    <property type="entry name" value="AMIDASES"/>
    <property type="match status" value="1"/>
</dbReference>
<dbReference type="PIRSF" id="PIRSF001221">
    <property type="entry name" value="Amidase_fungi"/>
    <property type="match status" value="1"/>
</dbReference>
<evidence type="ECO:0000256" key="5">
    <source>
        <dbReference type="PIRSR" id="PIRSR001221-1"/>
    </source>
</evidence>
<reference evidence="8" key="1">
    <citation type="journal article" date="2020" name="Stud. Mycol.">
        <title>101 Dothideomycetes genomes: a test case for predicting lifestyles and emergence of pathogens.</title>
        <authorList>
            <person name="Haridas S."/>
            <person name="Albert R."/>
            <person name="Binder M."/>
            <person name="Bloem J."/>
            <person name="Labutti K."/>
            <person name="Salamov A."/>
            <person name="Andreopoulos B."/>
            <person name="Baker S."/>
            <person name="Barry K."/>
            <person name="Bills G."/>
            <person name="Bluhm B."/>
            <person name="Cannon C."/>
            <person name="Castanera R."/>
            <person name="Culley D."/>
            <person name="Daum C."/>
            <person name="Ezra D."/>
            <person name="Gonzalez J."/>
            <person name="Henrissat B."/>
            <person name="Kuo A."/>
            <person name="Liang C."/>
            <person name="Lipzen A."/>
            <person name="Lutzoni F."/>
            <person name="Magnuson J."/>
            <person name="Mondo S."/>
            <person name="Nolan M."/>
            <person name="Ohm R."/>
            <person name="Pangilinan J."/>
            <person name="Park H.-J."/>
            <person name="Ramirez L."/>
            <person name="Alfaro M."/>
            <person name="Sun H."/>
            <person name="Tritt A."/>
            <person name="Yoshinaga Y."/>
            <person name="Zwiers L.-H."/>
            <person name="Turgeon B."/>
            <person name="Goodwin S."/>
            <person name="Spatafora J."/>
            <person name="Crous P."/>
            <person name="Grigoriev I."/>
        </authorList>
    </citation>
    <scope>NUCLEOTIDE SEQUENCE</scope>
    <source>
        <strain evidence="8">CBS 110217</strain>
    </source>
</reference>
<evidence type="ECO:0000313" key="8">
    <source>
        <dbReference type="EMBL" id="KAF2024534.1"/>
    </source>
</evidence>
<dbReference type="SUPFAM" id="SSF75304">
    <property type="entry name" value="Amidase signature (AS) enzymes"/>
    <property type="match status" value="1"/>
</dbReference>
<organism evidence="8 9">
    <name type="scientific">Setomelanomma holmii</name>
    <dbReference type="NCBI Taxonomy" id="210430"/>
    <lineage>
        <taxon>Eukaryota</taxon>
        <taxon>Fungi</taxon>
        <taxon>Dikarya</taxon>
        <taxon>Ascomycota</taxon>
        <taxon>Pezizomycotina</taxon>
        <taxon>Dothideomycetes</taxon>
        <taxon>Pleosporomycetidae</taxon>
        <taxon>Pleosporales</taxon>
        <taxon>Pleosporineae</taxon>
        <taxon>Phaeosphaeriaceae</taxon>
        <taxon>Setomelanomma</taxon>
    </lineage>
</organism>
<sequence length="561" mass="61387">MGGGPSELAVVQPKALPQGTQAYEKKRVDLLEAFAAKVPKELRLPADLISNPPLNVSTIPATCELLTPKEIRITENYDAAGLAEAVAHKKLTAVEVATSFSKRAIIAHQLTCCLTQWFMDDAIKQAKELDDYLEKNGKTIGPLHGVPISVKEHMPLAGTYSSGGCISSTVLDEKDCHMVALLRSMGAVFYCKTNQPQAIMHLESTSHYGRTLNPFNINLTSGGSSGGEGALVAMKGSVLGLGSDIGGSIRCPSAFCGIYGFKPTSCILPMHDMINHPFSAELNILGCPGPMCRSLRDMELFTKLLIDRKPWLEDAKLIPISWTGLNTSLPFKPLKIGIVEHDGFIIPQPPVRRAIAWAKQRLSNSADTGAFQIKPFTPFGAKEAVSHTRRMYWPDGGAVVRDAFEAGGEPIAPLTEWGLADAEKYGMLNAEDVNQLMGQRDKFRADFVKSWSEQDVDVVIAPAFVGPACAHDTAFYWTYTSLWNLVDYPGVVFPTPIKTEKGEKYADDYRPLGKECAHVKELWEQMNFEGAPIDLQIVARRYHDNELLGALASLKDVLELP</sequence>
<feature type="domain" description="Amidase" evidence="7">
    <location>
        <begin position="95"/>
        <end position="548"/>
    </location>
</feature>
<evidence type="ECO:0000256" key="1">
    <source>
        <dbReference type="ARBA" id="ARBA00001311"/>
    </source>
</evidence>
<evidence type="ECO:0000259" key="7">
    <source>
        <dbReference type="Pfam" id="PF01425"/>
    </source>
</evidence>
<dbReference type="EMBL" id="ML978292">
    <property type="protein sequence ID" value="KAF2024534.1"/>
    <property type="molecule type" value="Genomic_DNA"/>
</dbReference>
<dbReference type="GO" id="GO:0004040">
    <property type="term" value="F:amidase activity"/>
    <property type="evidence" value="ECO:0007669"/>
    <property type="project" value="UniProtKB-EC"/>
</dbReference>
<dbReference type="Pfam" id="PF01425">
    <property type="entry name" value="Amidase"/>
    <property type="match status" value="1"/>
</dbReference>
<evidence type="ECO:0000256" key="3">
    <source>
        <dbReference type="ARBA" id="ARBA00012922"/>
    </source>
</evidence>
<comment type="caution">
    <text evidence="8">The sequence shown here is derived from an EMBL/GenBank/DDBJ whole genome shotgun (WGS) entry which is preliminary data.</text>
</comment>
<dbReference type="InterPro" id="IPR023631">
    <property type="entry name" value="Amidase_dom"/>
</dbReference>
<dbReference type="InterPro" id="IPR020556">
    <property type="entry name" value="Amidase_CS"/>
</dbReference>
<feature type="active site" description="Acyl-ester intermediate" evidence="5">
    <location>
        <position position="248"/>
    </location>
</feature>
<feature type="binding site" evidence="6">
    <location>
        <begin position="245"/>
        <end position="248"/>
    </location>
    <ligand>
        <name>substrate</name>
    </ligand>
</feature>
<dbReference type="PANTHER" id="PTHR46072">
    <property type="entry name" value="AMIDASE-RELATED-RELATED"/>
    <property type="match status" value="1"/>
</dbReference>
<evidence type="ECO:0000256" key="4">
    <source>
        <dbReference type="ARBA" id="ARBA00022801"/>
    </source>
</evidence>
<dbReference type="AlphaFoldDB" id="A0A9P4GZH4"/>
<keyword evidence="9" id="KW-1185">Reference proteome</keyword>
<feature type="binding site" evidence="6">
    <location>
        <position position="199"/>
    </location>
    <ligand>
        <name>substrate</name>
    </ligand>
</feature>
<dbReference type="OrthoDB" id="6428749at2759"/>
<comment type="catalytic activity">
    <reaction evidence="1">
        <text>a monocarboxylic acid amide + H2O = a monocarboxylate + NH4(+)</text>
        <dbReference type="Rhea" id="RHEA:12020"/>
        <dbReference type="ChEBI" id="CHEBI:15377"/>
        <dbReference type="ChEBI" id="CHEBI:28938"/>
        <dbReference type="ChEBI" id="CHEBI:35757"/>
        <dbReference type="ChEBI" id="CHEBI:83628"/>
        <dbReference type="EC" id="3.5.1.4"/>
    </reaction>
</comment>
<evidence type="ECO:0000313" key="9">
    <source>
        <dbReference type="Proteomes" id="UP000799777"/>
    </source>
</evidence>
<dbReference type="InterPro" id="IPR036928">
    <property type="entry name" value="AS_sf"/>
</dbReference>
<evidence type="ECO:0000256" key="2">
    <source>
        <dbReference type="ARBA" id="ARBA00009199"/>
    </source>
</evidence>
<protein>
    <recommendedName>
        <fullName evidence="3">amidase</fullName>
        <ecNumber evidence="3">3.5.1.4</ecNumber>
    </recommendedName>
</protein>
<gene>
    <name evidence="8" type="ORF">EK21DRAFT_78530</name>
</gene>
<evidence type="ECO:0000256" key="6">
    <source>
        <dbReference type="PIRSR" id="PIRSR001221-2"/>
    </source>
</evidence>
<feature type="active site" description="Charge relay system" evidence="5">
    <location>
        <position position="224"/>
    </location>
</feature>
<proteinExistence type="inferred from homology"/>
<keyword evidence="4" id="KW-0378">Hydrolase</keyword>
<feature type="active site" description="Charge relay system" evidence="5">
    <location>
        <position position="151"/>
    </location>
</feature>
<accession>A0A9P4GZH4</accession>